<dbReference type="SUPFAM" id="SSF56112">
    <property type="entry name" value="Protein kinase-like (PK-like)"/>
    <property type="match status" value="1"/>
</dbReference>
<protein>
    <submittedName>
        <fullName evidence="2">Phosphotransferase</fullName>
    </submittedName>
</protein>
<dbReference type="OrthoDB" id="581471at2"/>
<evidence type="ECO:0000313" key="2">
    <source>
        <dbReference type="EMBL" id="TWT28758.1"/>
    </source>
</evidence>
<keyword evidence="2" id="KW-0808">Transferase</keyword>
<dbReference type="InterPro" id="IPR002575">
    <property type="entry name" value="Aminoglycoside_PTrfase"/>
</dbReference>
<evidence type="ECO:0000313" key="3">
    <source>
        <dbReference type="Proteomes" id="UP000320791"/>
    </source>
</evidence>
<sequence>MTTHTEHAFSAILDSTWLSRQCGKPVRATALRVKPETSILAALRHCSDDAIAGWARLMWPDGQRKAHKTELWAQTHGFSVTTSPALGGLTFQHGQFEADPKLGPWLLPEHLGFQLTGIDRILRYNPARRIVLRAGDSVLRVTVAPDELGFEVHRFVSEAVPTPDRLDDGTNPRLSIARVVGDSDLQASPNINATYQAGRILAQLHMSTAQLPETLRARLAHRYAPITERMRAHERIFQVLAPDLAHRIAHIAARVPTHVPGPAVVVHGDASPDQFLISRNGNDIWLTDFDRIHLAPAAVDLGCYLSVVDADTASALLAGYADTRGHAPSQTDVRTAQLHAMLLRIAEPMRSGDPAWRARTAAALTRVEELL</sequence>
<accession>A0A5C5URW6</accession>
<dbReference type="Gene3D" id="3.90.1200.10">
    <property type="match status" value="1"/>
</dbReference>
<feature type="domain" description="Aminoglycoside phosphotransferase" evidence="1">
    <location>
        <begin position="188"/>
        <end position="325"/>
    </location>
</feature>
<dbReference type="GO" id="GO:0016740">
    <property type="term" value="F:transferase activity"/>
    <property type="evidence" value="ECO:0007669"/>
    <property type="project" value="UniProtKB-KW"/>
</dbReference>
<dbReference type="Proteomes" id="UP000320791">
    <property type="component" value="Unassembled WGS sequence"/>
</dbReference>
<proteinExistence type="predicted"/>
<dbReference type="InterPro" id="IPR011009">
    <property type="entry name" value="Kinase-like_dom_sf"/>
</dbReference>
<comment type="caution">
    <text evidence="2">The sequence shown here is derived from an EMBL/GenBank/DDBJ whole genome shotgun (WGS) entry which is preliminary data.</text>
</comment>
<dbReference type="AlphaFoldDB" id="A0A5C5URW6"/>
<gene>
    <name evidence="2" type="ORF">FRX94_02395</name>
</gene>
<organism evidence="2 3">
    <name type="scientific">Corynebacterium canis</name>
    <dbReference type="NCBI Taxonomy" id="679663"/>
    <lineage>
        <taxon>Bacteria</taxon>
        <taxon>Bacillati</taxon>
        <taxon>Actinomycetota</taxon>
        <taxon>Actinomycetes</taxon>
        <taxon>Mycobacteriales</taxon>
        <taxon>Corynebacteriaceae</taxon>
        <taxon>Corynebacterium</taxon>
    </lineage>
</organism>
<evidence type="ECO:0000259" key="1">
    <source>
        <dbReference type="Pfam" id="PF01636"/>
    </source>
</evidence>
<dbReference type="Pfam" id="PF01636">
    <property type="entry name" value="APH"/>
    <property type="match status" value="1"/>
</dbReference>
<keyword evidence="3" id="KW-1185">Reference proteome</keyword>
<reference evidence="2 3" key="1">
    <citation type="submission" date="2019-08" db="EMBL/GenBank/DDBJ databases">
        <authorList>
            <person name="Lei W."/>
        </authorList>
    </citation>
    <scope>NUCLEOTIDE SEQUENCE [LARGE SCALE GENOMIC DNA]</scope>
    <source>
        <strain evidence="2 3">CCUG 58627</strain>
    </source>
</reference>
<name>A0A5C5URW6_9CORY</name>
<dbReference type="RefSeq" id="WP_146323520.1">
    <property type="nucleotide sequence ID" value="NZ_BAABLR010000027.1"/>
</dbReference>
<dbReference type="EMBL" id="VOHM01000003">
    <property type="protein sequence ID" value="TWT28758.1"/>
    <property type="molecule type" value="Genomic_DNA"/>
</dbReference>